<sequence>MTIAGVAVKWGVPRQTPLSIADWWSLVDEKQQLAAFAVEQRITRQVYELSGFGMEFALKAHIMGYEGLDGWPDRSSRPELYDHNLNRLLRYSGLDLATIPPDIAPNFRLALNWRRDHGYSSAKPSIIVARQIFDATFGAKGAVTWLRTLR</sequence>
<dbReference type="Proteomes" id="UP000664288">
    <property type="component" value="Unassembled WGS sequence"/>
</dbReference>
<evidence type="ECO:0000313" key="2">
    <source>
        <dbReference type="Proteomes" id="UP000664288"/>
    </source>
</evidence>
<name>A0ABS3J4T2_9HYPH</name>
<comment type="caution">
    <text evidence="1">The sequence shown here is derived from an EMBL/GenBank/DDBJ whole genome shotgun (WGS) entry which is preliminary data.</text>
</comment>
<dbReference type="EMBL" id="JAFMPY010000013">
    <property type="protein sequence ID" value="MBO0904681.1"/>
    <property type="molecule type" value="Genomic_DNA"/>
</dbReference>
<protein>
    <submittedName>
        <fullName evidence="1">Uncharacterized protein</fullName>
    </submittedName>
</protein>
<evidence type="ECO:0000313" key="1">
    <source>
        <dbReference type="EMBL" id="MBO0904681.1"/>
    </source>
</evidence>
<accession>A0ABS3J4T2</accession>
<proteinExistence type="predicted"/>
<gene>
    <name evidence="1" type="ORF">J1C47_13615</name>
</gene>
<organism evidence="1 2">
    <name type="scientific">Jiella sonneratiae</name>
    <dbReference type="NCBI Taxonomy" id="2816856"/>
    <lineage>
        <taxon>Bacteria</taxon>
        <taxon>Pseudomonadati</taxon>
        <taxon>Pseudomonadota</taxon>
        <taxon>Alphaproteobacteria</taxon>
        <taxon>Hyphomicrobiales</taxon>
        <taxon>Aurantimonadaceae</taxon>
        <taxon>Jiella</taxon>
    </lineage>
</organism>
<reference evidence="1 2" key="1">
    <citation type="submission" date="2021-03" db="EMBL/GenBank/DDBJ databases">
        <title>Whole genome sequence of Jiella sp. MQZ13P-4.</title>
        <authorList>
            <person name="Tuo L."/>
        </authorList>
    </citation>
    <scope>NUCLEOTIDE SEQUENCE [LARGE SCALE GENOMIC DNA]</scope>
    <source>
        <strain evidence="1 2">MQZ13P-4</strain>
    </source>
</reference>
<keyword evidence="2" id="KW-1185">Reference proteome</keyword>
<dbReference type="RefSeq" id="WP_207351316.1">
    <property type="nucleotide sequence ID" value="NZ_JAFMPY010000013.1"/>
</dbReference>